<feature type="non-terminal residue" evidence="1">
    <location>
        <position position="162"/>
    </location>
</feature>
<keyword evidence="3" id="KW-1185">Reference proteome</keyword>
<dbReference type="KEGG" id="gtt:GUITHDRAFT_153601"/>
<feature type="non-terminal residue" evidence="1">
    <location>
        <position position="1"/>
    </location>
</feature>
<proteinExistence type="predicted"/>
<dbReference type="AlphaFoldDB" id="L1J2R6"/>
<accession>L1J2R6</accession>
<dbReference type="EnsemblProtists" id="EKX42385">
    <property type="protein sequence ID" value="EKX42385"/>
    <property type="gene ID" value="GUITHDRAFT_153601"/>
</dbReference>
<dbReference type="HOGENOM" id="CLU_1639837_0_0_1"/>
<gene>
    <name evidence="1" type="ORF">GUITHDRAFT_153601</name>
</gene>
<evidence type="ECO:0000313" key="1">
    <source>
        <dbReference type="EMBL" id="EKX42385.1"/>
    </source>
</evidence>
<dbReference type="GeneID" id="17299070"/>
<reference evidence="3" key="2">
    <citation type="submission" date="2012-11" db="EMBL/GenBank/DDBJ databases">
        <authorList>
            <person name="Kuo A."/>
            <person name="Curtis B.A."/>
            <person name="Tanifuji G."/>
            <person name="Burki F."/>
            <person name="Gruber A."/>
            <person name="Irimia M."/>
            <person name="Maruyama S."/>
            <person name="Arias M.C."/>
            <person name="Ball S.G."/>
            <person name="Gile G.H."/>
            <person name="Hirakawa Y."/>
            <person name="Hopkins J.F."/>
            <person name="Rensing S.A."/>
            <person name="Schmutz J."/>
            <person name="Symeonidi A."/>
            <person name="Elias M."/>
            <person name="Eveleigh R.J."/>
            <person name="Herman E.K."/>
            <person name="Klute M.J."/>
            <person name="Nakayama T."/>
            <person name="Obornik M."/>
            <person name="Reyes-Prieto A."/>
            <person name="Armbrust E.V."/>
            <person name="Aves S.J."/>
            <person name="Beiko R.G."/>
            <person name="Coutinho P."/>
            <person name="Dacks J.B."/>
            <person name="Durnford D.G."/>
            <person name="Fast N.M."/>
            <person name="Green B.R."/>
            <person name="Grisdale C."/>
            <person name="Hempe F."/>
            <person name="Henrissat B."/>
            <person name="Hoppner M.P."/>
            <person name="Ishida K.-I."/>
            <person name="Kim E."/>
            <person name="Koreny L."/>
            <person name="Kroth P.G."/>
            <person name="Liu Y."/>
            <person name="Malik S.-B."/>
            <person name="Maier U.G."/>
            <person name="McRose D."/>
            <person name="Mock T."/>
            <person name="Neilson J.A."/>
            <person name="Onodera N.T."/>
            <person name="Poole A.M."/>
            <person name="Pritham E.J."/>
            <person name="Richards T.A."/>
            <person name="Rocap G."/>
            <person name="Roy S.W."/>
            <person name="Sarai C."/>
            <person name="Schaack S."/>
            <person name="Shirato S."/>
            <person name="Slamovits C.H."/>
            <person name="Spencer D.F."/>
            <person name="Suzuki S."/>
            <person name="Worden A.Z."/>
            <person name="Zauner S."/>
            <person name="Barry K."/>
            <person name="Bell C."/>
            <person name="Bharti A.K."/>
            <person name="Crow J.A."/>
            <person name="Grimwood J."/>
            <person name="Kramer R."/>
            <person name="Lindquist E."/>
            <person name="Lucas S."/>
            <person name="Salamov A."/>
            <person name="McFadden G.I."/>
            <person name="Lane C.E."/>
            <person name="Keeling P.J."/>
            <person name="Gray M.W."/>
            <person name="Grigoriev I.V."/>
            <person name="Archibald J.M."/>
        </authorList>
    </citation>
    <scope>NUCLEOTIDE SEQUENCE</scope>
    <source>
        <strain evidence="3">CCMP2712</strain>
    </source>
</reference>
<dbReference type="RefSeq" id="XP_005829365.1">
    <property type="nucleotide sequence ID" value="XM_005829308.1"/>
</dbReference>
<organism evidence="1">
    <name type="scientific">Guillardia theta (strain CCMP2712)</name>
    <name type="common">Cryptophyte</name>
    <dbReference type="NCBI Taxonomy" id="905079"/>
    <lineage>
        <taxon>Eukaryota</taxon>
        <taxon>Cryptophyceae</taxon>
        <taxon>Pyrenomonadales</taxon>
        <taxon>Geminigeraceae</taxon>
        <taxon>Guillardia</taxon>
    </lineage>
</organism>
<name>L1J2R6_GUITC</name>
<reference evidence="2" key="3">
    <citation type="submission" date="2015-06" db="UniProtKB">
        <authorList>
            <consortium name="EnsemblProtists"/>
        </authorList>
    </citation>
    <scope>IDENTIFICATION</scope>
</reference>
<evidence type="ECO:0000313" key="3">
    <source>
        <dbReference type="Proteomes" id="UP000011087"/>
    </source>
</evidence>
<dbReference type="PaxDb" id="55529-EKX42385"/>
<reference evidence="1 3" key="1">
    <citation type="journal article" date="2012" name="Nature">
        <title>Algal genomes reveal evolutionary mosaicism and the fate of nucleomorphs.</title>
        <authorList>
            <consortium name="DOE Joint Genome Institute"/>
            <person name="Curtis B.A."/>
            <person name="Tanifuji G."/>
            <person name="Burki F."/>
            <person name="Gruber A."/>
            <person name="Irimia M."/>
            <person name="Maruyama S."/>
            <person name="Arias M.C."/>
            <person name="Ball S.G."/>
            <person name="Gile G.H."/>
            <person name="Hirakawa Y."/>
            <person name="Hopkins J.F."/>
            <person name="Kuo A."/>
            <person name="Rensing S.A."/>
            <person name="Schmutz J."/>
            <person name="Symeonidi A."/>
            <person name="Elias M."/>
            <person name="Eveleigh R.J."/>
            <person name="Herman E.K."/>
            <person name="Klute M.J."/>
            <person name="Nakayama T."/>
            <person name="Obornik M."/>
            <person name="Reyes-Prieto A."/>
            <person name="Armbrust E.V."/>
            <person name="Aves S.J."/>
            <person name="Beiko R.G."/>
            <person name="Coutinho P."/>
            <person name="Dacks J.B."/>
            <person name="Durnford D.G."/>
            <person name="Fast N.M."/>
            <person name="Green B.R."/>
            <person name="Grisdale C.J."/>
            <person name="Hempel F."/>
            <person name="Henrissat B."/>
            <person name="Hoppner M.P."/>
            <person name="Ishida K."/>
            <person name="Kim E."/>
            <person name="Koreny L."/>
            <person name="Kroth P.G."/>
            <person name="Liu Y."/>
            <person name="Malik S.B."/>
            <person name="Maier U.G."/>
            <person name="McRose D."/>
            <person name="Mock T."/>
            <person name="Neilson J.A."/>
            <person name="Onodera N.T."/>
            <person name="Poole A.M."/>
            <person name="Pritham E.J."/>
            <person name="Richards T.A."/>
            <person name="Rocap G."/>
            <person name="Roy S.W."/>
            <person name="Sarai C."/>
            <person name="Schaack S."/>
            <person name="Shirato S."/>
            <person name="Slamovits C.H."/>
            <person name="Spencer D.F."/>
            <person name="Suzuki S."/>
            <person name="Worden A.Z."/>
            <person name="Zauner S."/>
            <person name="Barry K."/>
            <person name="Bell C."/>
            <person name="Bharti A.K."/>
            <person name="Crow J.A."/>
            <person name="Grimwood J."/>
            <person name="Kramer R."/>
            <person name="Lindquist E."/>
            <person name="Lucas S."/>
            <person name="Salamov A."/>
            <person name="McFadden G.I."/>
            <person name="Lane C.E."/>
            <person name="Keeling P.J."/>
            <person name="Gray M.W."/>
            <person name="Grigoriev I.V."/>
            <person name="Archibald J.M."/>
        </authorList>
    </citation>
    <scope>NUCLEOTIDE SEQUENCE</scope>
    <source>
        <strain evidence="1 3">CCMP2712</strain>
    </source>
</reference>
<protein>
    <submittedName>
        <fullName evidence="1 2">Uncharacterized protein</fullName>
    </submittedName>
</protein>
<sequence length="162" mass="18989">MRKSSMMICELALQIPYEEWKQVFMETHKQLYLDISKAFVCPTGEKSLFLCVLFDRERLLEVQRQHDVTKPSMFKQFVEDGIVKEIEYIDWHSQVPIAFDYYNKSGPTQHLKIIGKVNDPLLAKMIAACEFLKLHQETFSYSQDSLIESEFLVAVAELVQKF</sequence>
<evidence type="ECO:0000313" key="2">
    <source>
        <dbReference type="EnsemblProtists" id="EKX42385"/>
    </source>
</evidence>
<dbReference type="EMBL" id="JH993017">
    <property type="protein sequence ID" value="EKX42385.1"/>
    <property type="molecule type" value="Genomic_DNA"/>
</dbReference>
<dbReference type="Proteomes" id="UP000011087">
    <property type="component" value="Unassembled WGS sequence"/>
</dbReference>